<protein>
    <recommendedName>
        <fullName evidence="2">SHOCT domain-containing protein</fullName>
    </recommendedName>
</protein>
<dbReference type="Pfam" id="PF09851">
    <property type="entry name" value="SHOCT"/>
    <property type="match status" value="1"/>
</dbReference>
<evidence type="ECO:0000259" key="2">
    <source>
        <dbReference type="Pfam" id="PF09851"/>
    </source>
</evidence>
<feature type="domain" description="SHOCT" evidence="2">
    <location>
        <begin position="54"/>
        <end position="81"/>
    </location>
</feature>
<sequence length="81" mass="9130">MCTWFGGPGGGGWFGGGMVMMLIFWGLILWGGFILVRKLIQTSQENRLTGTSRTAIEILKERYAKGEIGREDFEQMKQDLL</sequence>
<evidence type="ECO:0000313" key="3">
    <source>
        <dbReference type="EMBL" id="XFO71817.1"/>
    </source>
</evidence>
<keyword evidence="1" id="KW-0812">Transmembrane</keyword>
<keyword evidence="4" id="KW-1185">Reference proteome</keyword>
<dbReference type="Proteomes" id="UP000216052">
    <property type="component" value="Chromosome"/>
</dbReference>
<name>A0ABZ3J1I9_SPOA4</name>
<dbReference type="InterPro" id="IPR018649">
    <property type="entry name" value="SHOCT"/>
</dbReference>
<feature type="transmembrane region" description="Helical" evidence="1">
    <location>
        <begin position="12"/>
        <end position="36"/>
    </location>
</feature>
<dbReference type="EMBL" id="CP155571">
    <property type="protein sequence ID" value="XFO71817.1"/>
    <property type="molecule type" value="Genomic_DNA"/>
</dbReference>
<organism evidence="3 4">
    <name type="scientific">Sporomusa acidovorans (strain ATCC 49682 / DSM 3132 / Mol)</name>
    <dbReference type="NCBI Taxonomy" id="1123286"/>
    <lineage>
        <taxon>Bacteria</taxon>
        <taxon>Bacillati</taxon>
        <taxon>Bacillota</taxon>
        <taxon>Negativicutes</taxon>
        <taxon>Selenomonadales</taxon>
        <taxon>Sporomusaceae</taxon>
        <taxon>Sporomusa</taxon>
    </lineage>
</organism>
<keyword evidence="1" id="KW-0472">Membrane</keyword>
<keyword evidence="1" id="KW-1133">Transmembrane helix</keyword>
<reference evidence="3" key="1">
    <citation type="submission" date="2024-05" db="EMBL/GenBank/DDBJ databases">
        <title>Isolation and characterization of Sporomusa carbonis sp. nov., a carboxydotrophic hydrogenogen in the genus of Sporomusa isolated from a charcoal burning pile.</title>
        <authorList>
            <person name="Boeer T."/>
            <person name="Rosenbaum F."/>
            <person name="Eysell L."/>
            <person name="Mueller V."/>
            <person name="Daniel R."/>
            <person name="Poehlein A."/>
        </authorList>
    </citation>
    <scope>NUCLEOTIDE SEQUENCE [LARGE SCALE GENOMIC DNA]</scope>
    <source>
        <strain evidence="3">DSM 3132</strain>
    </source>
</reference>
<gene>
    <name evidence="3" type="ORF">SPACI_018580</name>
</gene>
<accession>A0ABZ3J1I9</accession>
<evidence type="ECO:0000256" key="1">
    <source>
        <dbReference type="SAM" id="Phobius"/>
    </source>
</evidence>
<proteinExistence type="predicted"/>
<evidence type="ECO:0000313" key="4">
    <source>
        <dbReference type="Proteomes" id="UP000216052"/>
    </source>
</evidence>